<accession>A0AAD3DRQ2</accession>
<dbReference type="Proteomes" id="UP001054857">
    <property type="component" value="Unassembled WGS sequence"/>
</dbReference>
<name>A0AAD3DRQ2_9CHLO</name>
<keyword evidence="3" id="KW-1185">Reference proteome</keyword>
<keyword evidence="1" id="KW-0812">Transmembrane</keyword>
<feature type="transmembrane region" description="Helical" evidence="1">
    <location>
        <begin position="553"/>
        <end position="574"/>
    </location>
</feature>
<dbReference type="InterPro" id="IPR016162">
    <property type="entry name" value="Ald_DH_N"/>
</dbReference>
<evidence type="ECO:0008006" key="4">
    <source>
        <dbReference type="Google" id="ProtNLM"/>
    </source>
</evidence>
<keyword evidence="1" id="KW-0472">Membrane</keyword>
<dbReference type="InterPro" id="IPR016161">
    <property type="entry name" value="Ald_DH/histidinol_DH"/>
</dbReference>
<keyword evidence="1" id="KW-1133">Transmembrane helix</keyword>
<evidence type="ECO:0000313" key="3">
    <source>
        <dbReference type="Proteomes" id="UP001054857"/>
    </source>
</evidence>
<dbReference type="SUPFAM" id="SSF53720">
    <property type="entry name" value="ALDH-like"/>
    <property type="match status" value="1"/>
</dbReference>
<dbReference type="InterPro" id="IPR016163">
    <property type="entry name" value="Ald_DH_C"/>
</dbReference>
<dbReference type="GO" id="GO:0016620">
    <property type="term" value="F:oxidoreductase activity, acting on the aldehyde or oxo group of donors, NAD or NADP as acceptor"/>
    <property type="evidence" value="ECO:0007669"/>
    <property type="project" value="InterPro"/>
</dbReference>
<sequence>MTVVTDADAGPAAEIDRAISEFQKKKDEWMQLPISKKIALLEAVRDRLARKMVALGRAGAEVKGGADEASIVGEMLTSVALPAVYIHKLLHTLRSIQATGKPPALPCRTTSSGQKAVQVFPLTLYDRCSLLQPGVTVELVLQPGEETVRQGEMYDKEGKITGQQGCICVVLGAGNHGFLALKDVLVCLFERGQVVALKPHPLMAAWQREADQVLAPLVEAGYVRSLHLPSPQLTRRLLHHPGVGAVHMTGGTATHDAIVWGPTPEEQRRRRRDNDPLLKVPVTSELGCVTPWLLAPARFTPAQLAAQARVLVLAATSNAGCNCNSAKVLVLPGDWEQAGEFLQEVRQVLRTTPQEPPYYPGIRERYEAFKAAYPKSEVIEAPARPTSRPMGPPLPFLLNVLDELPADPKTEYAFNVEPFAPVLTVVRLPTRGAPHFLSAATRFANECLWGSLSCSLVLHPQLEREHPMEVQKALDQLRYGVVAVNSWSAMSFTVGPCTWGAFAGGQSLAEVGSGLGLVSNPYLVEEVQKALYRAPLQGPAVPQPPHLQPIPLGVARGLLGFVVGGVAGAVRALWRVG</sequence>
<comment type="caution">
    <text evidence="2">The sequence shown here is derived from an EMBL/GenBank/DDBJ whole genome shotgun (WGS) entry which is preliminary data.</text>
</comment>
<evidence type="ECO:0000256" key="1">
    <source>
        <dbReference type="SAM" id="Phobius"/>
    </source>
</evidence>
<dbReference type="Gene3D" id="3.40.309.10">
    <property type="entry name" value="Aldehyde Dehydrogenase, Chain A, domain 2"/>
    <property type="match status" value="1"/>
</dbReference>
<dbReference type="EMBL" id="BMAR01000016">
    <property type="protein sequence ID" value="GFR46830.1"/>
    <property type="molecule type" value="Genomic_DNA"/>
</dbReference>
<proteinExistence type="predicted"/>
<evidence type="ECO:0000313" key="2">
    <source>
        <dbReference type="EMBL" id="GFR46830.1"/>
    </source>
</evidence>
<protein>
    <recommendedName>
        <fullName evidence="4">Aldehyde dehydrogenase</fullName>
    </recommendedName>
</protein>
<dbReference type="Gene3D" id="3.40.605.10">
    <property type="entry name" value="Aldehyde Dehydrogenase, Chain A, domain 1"/>
    <property type="match status" value="1"/>
</dbReference>
<dbReference type="AlphaFoldDB" id="A0AAD3DRQ2"/>
<organism evidence="2 3">
    <name type="scientific">Astrephomene gubernaculifera</name>
    <dbReference type="NCBI Taxonomy" id="47775"/>
    <lineage>
        <taxon>Eukaryota</taxon>
        <taxon>Viridiplantae</taxon>
        <taxon>Chlorophyta</taxon>
        <taxon>core chlorophytes</taxon>
        <taxon>Chlorophyceae</taxon>
        <taxon>CS clade</taxon>
        <taxon>Chlamydomonadales</taxon>
        <taxon>Astrephomenaceae</taxon>
        <taxon>Astrephomene</taxon>
    </lineage>
</organism>
<gene>
    <name evidence="2" type="ORF">Agub_g8466</name>
</gene>
<reference evidence="2 3" key="1">
    <citation type="journal article" date="2021" name="Sci. Rep.">
        <title>Genome sequencing of the multicellular alga Astrephomene provides insights into convergent evolution of germ-soma differentiation.</title>
        <authorList>
            <person name="Yamashita S."/>
            <person name="Yamamoto K."/>
            <person name="Matsuzaki R."/>
            <person name="Suzuki S."/>
            <person name="Yamaguchi H."/>
            <person name="Hirooka S."/>
            <person name="Minakuchi Y."/>
            <person name="Miyagishima S."/>
            <person name="Kawachi M."/>
            <person name="Toyoda A."/>
            <person name="Nozaki H."/>
        </authorList>
    </citation>
    <scope>NUCLEOTIDE SEQUENCE [LARGE SCALE GENOMIC DNA]</scope>
    <source>
        <strain evidence="2 3">NIES-4017</strain>
    </source>
</reference>